<proteinExistence type="predicted"/>
<evidence type="ECO:0008006" key="3">
    <source>
        <dbReference type="Google" id="ProtNLM"/>
    </source>
</evidence>
<dbReference type="AlphaFoldDB" id="A0A9N9RZS5"/>
<dbReference type="PANTHER" id="PTHR21261:SF5">
    <property type="entry name" value="BEATEN PATH VA, ISOFORM A-RELATED"/>
    <property type="match status" value="1"/>
</dbReference>
<keyword evidence="2" id="KW-1185">Reference proteome</keyword>
<name>A0A9N9RZS5_9DIPT</name>
<sequence length="216" mass="24769">MFSENFLFALSRYTPMMDQQILNWTVAGITLYNENPYRCNRTTCSVSLDNLSSKSSGVYRCEISADAPSFTINYSDQRMTVVAFPRHDPIIQGIRTIYNIDDVLEANCTSDASFPPSTITWAINGELMTSDRVQLTQYEIQFDISDLKIHFRTMEIRFCLNNKNNGFAYVRGQLFLKCIANVEGIPYVKRQTSEFVYIRSDEMSNLRLINSSCSSE</sequence>
<dbReference type="InterPro" id="IPR013783">
    <property type="entry name" value="Ig-like_fold"/>
</dbReference>
<dbReference type="OrthoDB" id="7375975at2759"/>
<dbReference type="Gene3D" id="2.60.40.10">
    <property type="entry name" value="Immunoglobulins"/>
    <property type="match status" value="1"/>
</dbReference>
<organism evidence="1 2">
    <name type="scientific">Chironomus riparius</name>
    <dbReference type="NCBI Taxonomy" id="315576"/>
    <lineage>
        <taxon>Eukaryota</taxon>
        <taxon>Metazoa</taxon>
        <taxon>Ecdysozoa</taxon>
        <taxon>Arthropoda</taxon>
        <taxon>Hexapoda</taxon>
        <taxon>Insecta</taxon>
        <taxon>Pterygota</taxon>
        <taxon>Neoptera</taxon>
        <taxon>Endopterygota</taxon>
        <taxon>Diptera</taxon>
        <taxon>Nematocera</taxon>
        <taxon>Chironomoidea</taxon>
        <taxon>Chironomidae</taxon>
        <taxon>Chironominae</taxon>
        <taxon>Chironomus</taxon>
    </lineage>
</organism>
<reference evidence="1" key="1">
    <citation type="submission" date="2022-01" db="EMBL/GenBank/DDBJ databases">
        <authorList>
            <person name="King R."/>
        </authorList>
    </citation>
    <scope>NUCLEOTIDE SEQUENCE</scope>
</reference>
<dbReference type="PANTHER" id="PTHR21261">
    <property type="entry name" value="BEAT PROTEIN"/>
    <property type="match status" value="1"/>
</dbReference>
<reference evidence="1" key="2">
    <citation type="submission" date="2022-10" db="EMBL/GenBank/DDBJ databases">
        <authorList>
            <consortium name="ENA_rothamsted_submissions"/>
            <consortium name="culmorum"/>
            <person name="King R."/>
        </authorList>
    </citation>
    <scope>NUCLEOTIDE SEQUENCE</scope>
</reference>
<dbReference type="EMBL" id="OU895879">
    <property type="protein sequence ID" value="CAG9806668.1"/>
    <property type="molecule type" value="Genomic_DNA"/>
</dbReference>
<protein>
    <recommendedName>
        <fullName evidence="3">Ig-like domain-containing protein</fullName>
    </recommendedName>
</protein>
<accession>A0A9N9RZS5</accession>
<evidence type="ECO:0000313" key="1">
    <source>
        <dbReference type="EMBL" id="CAG9806668.1"/>
    </source>
</evidence>
<evidence type="ECO:0000313" key="2">
    <source>
        <dbReference type="Proteomes" id="UP001153620"/>
    </source>
</evidence>
<gene>
    <name evidence="1" type="ORF">CHIRRI_LOCUS9523</name>
</gene>
<dbReference type="Proteomes" id="UP001153620">
    <property type="component" value="Chromosome 3"/>
</dbReference>